<sequence length="365" mass="41612">MRRKSTSLISLEITSLGVDVPLIDVTQERRLQRLLHSCGHNSHTHLYYLGDKKWFWDSKHEACIVYRSLGNRSIALGDPLGKPEAIPRVIGQFMDHCRAHGHIPAFYQAKSSCLPLYKQHGLHYAKIGEEAQVDLAKFHLHGKAWLKLRGRINKLKRTGFSFEVLLPPFEDRFLSRLHAISEEWLGQRKEKSFSVGSFSRAYVKRFPVAVLIGPDGEYEAFASLGGDPPSCLSDSREPAVTRQITVDLMRYTKACPHGAMDVLFASLFMWAQEQRYDFCSLGMAPLANVNDLLFAKWVYKYGNKFYNFKGLYDYKNKFAPAWQDVYLVYPPSVLPVTLTVLMLMIHTASGTRKPAKDKMLSNFVS</sequence>
<keyword evidence="2" id="KW-1003">Cell membrane</keyword>
<dbReference type="PANTHER" id="PTHR34697">
    <property type="entry name" value="PHOSPHATIDYLGLYCEROL LYSYLTRANSFERASE"/>
    <property type="match status" value="1"/>
</dbReference>
<evidence type="ECO:0000256" key="4">
    <source>
        <dbReference type="ARBA" id="ARBA00022989"/>
    </source>
</evidence>
<dbReference type="GO" id="GO:0055091">
    <property type="term" value="P:phospholipid homeostasis"/>
    <property type="evidence" value="ECO:0007669"/>
    <property type="project" value="TreeGrafter"/>
</dbReference>
<dbReference type="AlphaFoldDB" id="A0A3P3TX09"/>
<comment type="caution">
    <text evidence="8">The sequence shown here is derived from an EMBL/GenBank/DDBJ whole genome shotgun (WGS) entry which is preliminary data.</text>
</comment>
<keyword evidence="5 6" id="KW-0472">Membrane</keyword>
<feature type="domain" description="Phosphatidylglycerol lysyltransferase C-terminal" evidence="7">
    <location>
        <begin position="34"/>
        <end position="329"/>
    </location>
</feature>
<evidence type="ECO:0000256" key="6">
    <source>
        <dbReference type="SAM" id="Phobius"/>
    </source>
</evidence>
<keyword evidence="3 6" id="KW-0812">Transmembrane</keyword>
<dbReference type="GO" id="GO:0005886">
    <property type="term" value="C:plasma membrane"/>
    <property type="evidence" value="ECO:0007669"/>
    <property type="project" value="UniProtKB-SubCell"/>
</dbReference>
<protein>
    <submittedName>
        <fullName evidence="8">DUF2156 domain-containing protein</fullName>
    </submittedName>
</protein>
<dbReference type="SUPFAM" id="SSF55729">
    <property type="entry name" value="Acyl-CoA N-acyltransferases (Nat)"/>
    <property type="match status" value="1"/>
</dbReference>
<evidence type="ECO:0000256" key="5">
    <source>
        <dbReference type="ARBA" id="ARBA00023136"/>
    </source>
</evidence>
<dbReference type="OrthoDB" id="145485at2"/>
<dbReference type="Proteomes" id="UP000267017">
    <property type="component" value="Unassembled WGS sequence"/>
</dbReference>
<reference evidence="8 9" key="1">
    <citation type="submission" date="2018-11" db="EMBL/GenBank/DDBJ databases">
        <title>Genome sequencing of Paenibacillus sp. KCOM 3021 (= ChDC PVNT-B20).</title>
        <authorList>
            <person name="Kook J.-K."/>
            <person name="Park S.-N."/>
            <person name="Lim Y.K."/>
        </authorList>
    </citation>
    <scope>NUCLEOTIDE SEQUENCE [LARGE SCALE GENOMIC DNA]</scope>
    <source>
        <strain evidence="8 9">KCOM 3021</strain>
    </source>
</reference>
<dbReference type="GO" id="GO:0016755">
    <property type="term" value="F:aminoacyltransferase activity"/>
    <property type="evidence" value="ECO:0007669"/>
    <property type="project" value="TreeGrafter"/>
</dbReference>
<evidence type="ECO:0000313" key="9">
    <source>
        <dbReference type="Proteomes" id="UP000267017"/>
    </source>
</evidence>
<gene>
    <name evidence="8" type="ORF">EHV15_06715</name>
</gene>
<dbReference type="InterPro" id="IPR016181">
    <property type="entry name" value="Acyl_CoA_acyltransferase"/>
</dbReference>
<organism evidence="8 9">
    <name type="scientific">Paenibacillus oralis</name>
    <dbReference type="NCBI Taxonomy" id="2490856"/>
    <lineage>
        <taxon>Bacteria</taxon>
        <taxon>Bacillati</taxon>
        <taxon>Bacillota</taxon>
        <taxon>Bacilli</taxon>
        <taxon>Bacillales</taxon>
        <taxon>Paenibacillaceae</taxon>
        <taxon>Paenibacillus</taxon>
    </lineage>
</organism>
<name>A0A3P3TX09_9BACL</name>
<feature type="transmembrane region" description="Helical" evidence="6">
    <location>
        <begin position="326"/>
        <end position="349"/>
    </location>
</feature>
<evidence type="ECO:0000256" key="2">
    <source>
        <dbReference type="ARBA" id="ARBA00022475"/>
    </source>
</evidence>
<keyword evidence="9" id="KW-1185">Reference proteome</keyword>
<evidence type="ECO:0000259" key="7">
    <source>
        <dbReference type="Pfam" id="PF09924"/>
    </source>
</evidence>
<proteinExistence type="predicted"/>
<evidence type="ECO:0000313" key="8">
    <source>
        <dbReference type="EMBL" id="RRJ62667.1"/>
    </source>
</evidence>
<keyword evidence="4 6" id="KW-1133">Transmembrane helix</keyword>
<dbReference type="PANTHER" id="PTHR34697:SF2">
    <property type="entry name" value="PHOSPHATIDYLGLYCEROL LYSYLTRANSFERASE"/>
    <property type="match status" value="1"/>
</dbReference>
<accession>A0A3P3TX09</accession>
<dbReference type="InterPro" id="IPR051211">
    <property type="entry name" value="PG_lysyltransferase"/>
</dbReference>
<dbReference type="Pfam" id="PF09924">
    <property type="entry name" value="LPG_synthase_C"/>
    <property type="match status" value="1"/>
</dbReference>
<evidence type="ECO:0000256" key="1">
    <source>
        <dbReference type="ARBA" id="ARBA00004651"/>
    </source>
</evidence>
<dbReference type="EMBL" id="RRCN01000001">
    <property type="protein sequence ID" value="RRJ62667.1"/>
    <property type="molecule type" value="Genomic_DNA"/>
</dbReference>
<dbReference type="InterPro" id="IPR024320">
    <property type="entry name" value="LPG_synthase_C"/>
</dbReference>
<comment type="subcellular location">
    <subcellularLocation>
        <location evidence="1">Cell membrane</location>
        <topology evidence="1">Multi-pass membrane protein</topology>
    </subcellularLocation>
</comment>
<evidence type="ECO:0000256" key="3">
    <source>
        <dbReference type="ARBA" id="ARBA00022692"/>
    </source>
</evidence>